<evidence type="ECO:0000313" key="3">
    <source>
        <dbReference type="EMBL" id="KHJ84312.1"/>
    </source>
</evidence>
<dbReference type="Gene3D" id="3.40.50.620">
    <property type="entry name" value="HUPs"/>
    <property type="match status" value="1"/>
</dbReference>
<evidence type="ECO:0000256" key="1">
    <source>
        <dbReference type="ARBA" id="ARBA00005594"/>
    </source>
</evidence>
<sequence>MFLLYLITRCVHLILPISSKLVVKAGSAKYQWQIMQSLGIEDEEIKKFANTDHWLEYFPHTVYWRRSFSTIDTNPYYDSFVRWQFGKLYAANEIDFEKRTDNLLWIMIDRSTGEGAGPQEYTLIQFQV</sequence>
<dbReference type="GO" id="GO:0004823">
    <property type="term" value="F:leucine-tRNA ligase activity"/>
    <property type="evidence" value="ECO:0007669"/>
    <property type="project" value="InterPro"/>
</dbReference>
<gene>
    <name evidence="3" type="ORF">OESDEN_15977</name>
</gene>
<evidence type="ECO:0000256" key="2">
    <source>
        <dbReference type="SAM" id="SignalP"/>
    </source>
</evidence>
<reference evidence="3 4" key="1">
    <citation type="submission" date="2014-03" db="EMBL/GenBank/DDBJ databases">
        <title>Draft genome of the hookworm Oesophagostomum dentatum.</title>
        <authorList>
            <person name="Mitreva M."/>
        </authorList>
    </citation>
    <scope>NUCLEOTIDE SEQUENCE [LARGE SCALE GENOMIC DNA]</scope>
    <source>
        <strain evidence="3 4">OD-Hann</strain>
    </source>
</reference>
<dbReference type="GO" id="GO:0005524">
    <property type="term" value="F:ATP binding"/>
    <property type="evidence" value="ECO:0007669"/>
    <property type="project" value="InterPro"/>
</dbReference>
<dbReference type="AlphaFoldDB" id="A0A0B1SL96"/>
<feature type="chain" id="PRO_5002081633" description="Leucyl-tRNA synthetase" evidence="2">
    <location>
        <begin position="20"/>
        <end position="128"/>
    </location>
</feature>
<keyword evidence="4" id="KW-1185">Reference proteome</keyword>
<proteinExistence type="inferred from homology"/>
<dbReference type="OrthoDB" id="5834076at2759"/>
<evidence type="ECO:0008006" key="5">
    <source>
        <dbReference type="Google" id="ProtNLM"/>
    </source>
</evidence>
<dbReference type="PANTHER" id="PTHR45794:SF1">
    <property type="entry name" value="LEUCINE--TRNA LIGASE, CYTOPLASMIC"/>
    <property type="match status" value="1"/>
</dbReference>
<accession>A0A0B1SL96</accession>
<dbReference type="PANTHER" id="PTHR45794">
    <property type="entry name" value="LEUCYL-TRNA SYNTHETASE"/>
    <property type="match status" value="1"/>
</dbReference>
<name>A0A0B1SL96_OESDE</name>
<dbReference type="EMBL" id="KN569146">
    <property type="protein sequence ID" value="KHJ84312.1"/>
    <property type="molecule type" value="Genomic_DNA"/>
</dbReference>
<evidence type="ECO:0000313" key="4">
    <source>
        <dbReference type="Proteomes" id="UP000053660"/>
    </source>
</evidence>
<dbReference type="InterPro" id="IPR014729">
    <property type="entry name" value="Rossmann-like_a/b/a_fold"/>
</dbReference>
<keyword evidence="2" id="KW-0732">Signal</keyword>
<protein>
    <recommendedName>
        <fullName evidence="5">Leucyl-tRNA synthetase</fullName>
    </recommendedName>
</protein>
<organism evidence="3 4">
    <name type="scientific">Oesophagostomum dentatum</name>
    <name type="common">Nodular worm</name>
    <dbReference type="NCBI Taxonomy" id="61180"/>
    <lineage>
        <taxon>Eukaryota</taxon>
        <taxon>Metazoa</taxon>
        <taxon>Ecdysozoa</taxon>
        <taxon>Nematoda</taxon>
        <taxon>Chromadorea</taxon>
        <taxon>Rhabditida</taxon>
        <taxon>Rhabditina</taxon>
        <taxon>Rhabditomorpha</taxon>
        <taxon>Strongyloidea</taxon>
        <taxon>Strongylidae</taxon>
        <taxon>Oesophagostomum</taxon>
    </lineage>
</organism>
<dbReference type="InterPro" id="IPR004493">
    <property type="entry name" value="Leu-tRNA-synth_Ia_arc/euk"/>
</dbReference>
<dbReference type="Proteomes" id="UP000053660">
    <property type="component" value="Unassembled WGS sequence"/>
</dbReference>
<feature type="signal peptide" evidence="2">
    <location>
        <begin position="1"/>
        <end position="19"/>
    </location>
</feature>
<comment type="similarity">
    <text evidence="1">Belongs to the class-I aminoacyl-tRNA synthetase family.</text>
</comment>
<dbReference type="GO" id="GO:0006429">
    <property type="term" value="P:leucyl-tRNA aminoacylation"/>
    <property type="evidence" value="ECO:0007669"/>
    <property type="project" value="InterPro"/>
</dbReference>